<proteinExistence type="predicted"/>
<dbReference type="RefSeq" id="WP_062559552.1">
    <property type="nucleotide sequence ID" value="NZ_CP013341.1"/>
</dbReference>
<reference evidence="2" key="1">
    <citation type="submission" date="2016-10" db="EMBL/GenBank/DDBJ databases">
        <authorList>
            <person name="Varghese N."/>
            <person name="Submissions S."/>
        </authorList>
    </citation>
    <scope>NUCLEOTIDE SEQUENCE [LARGE SCALE GENOMIC DNA]</scope>
    <source>
        <strain evidence="2">Nm10</strain>
    </source>
</reference>
<dbReference type="AlphaFoldDB" id="A0A1H2EN97"/>
<dbReference type="Proteomes" id="UP000182882">
    <property type="component" value="Unassembled WGS sequence"/>
</dbReference>
<evidence type="ECO:0000313" key="1">
    <source>
        <dbReference type="EMBL" id="SDT96590.1"/>
    </source>
</evidence>
<keyword evidence="2" id="KW-1185">Reference proteome</keyword>
<gene>
    <name evidence="1" type="ORF">SAMN05216406_11423</name>
</gene>
<organism evidence="1 2">
    <name type="scientific">Nitrosomonas ureae</name>
    <dbReference type="NCBI Taxonomy" id="44577"/>
    <lineage>
        <taxon>Bacteria</taxon>
        <taxon>Pseudomonadati</taxon>
        <taxon>Pseudomonadota</taxon>
        <taxon>Betaproteobacteria</taxon>
        <taxon>Nitrosomonadales</taxon>
        <taxon>Nitrosomonadaceae</taxon>
        <taxon>Nitrosomonas</taxon>
    </lineage>
</organism>
<evidence type="ECO:0008006" key="3">
    <source>
        <dbReference type="Google" id="ProtNLM"/>
    </source>
</evidence>
<dbReference type="EMBL" id="FNLN01000014">
    <property type="protein sequence ID" value="SDT96590.1"/>
    <property type="molecule type" value="Genomic_DNA"/>
</dbReference>
<accession>A0A1H2EN97</accession>
<dbReference type="Gene3D" id="3.30.2000.20">
    <property type="match status" value="1"/>
</dbReference>
<protein>
    <recommendedName>
        <fullName evidence="3">DUF3168 domain-containing protein</fullName>
    </recommendedName>
</protein>
<dbReference type="KEGG" id="nur:ATY38_12225"/>
<sequence length="140" mass="15561">MTTQQQAADAIFGAFNAAWSVNASYPAVWPGKTPEVEPIKQTNPWAFVNIVHEAGKQLSLAGADGKKLWGRKGRFNCEIYVRIGSGTEEAYTLARSVELAFLGKTIDGVVFRSIQLKEMGNHGDWFLICVFVQFEYDEVI</sequence>
<evidence type="ECO:0000313" key="2">
    <source>
        <dbReference type="Proteomes" id="UP000182882"/>
    </source>
</evidence>
<name>A0A1H2EN97_9PROT</name>